<keyword evidence="1" id="KW-0472">Membrane</keyword>
<accession>A0A8H3M010</accession>
<proteinExistence type="predicted"/>
<keyword evidence="1" id="KW-0812">Transmembrane</keyword>
<name>A0A8H3M010_9GLOM</name>
<evidence type="ECO:0000256" key="1">
    <source>
        <dbReference type="SAM" id="Phobius"/>
    </source>
</evidence>
<dbReference type="AlphaFoldDB" id="A0A8H3M010"/>
<evidence type="ECO:0000313" key="3">
    <source>
        <dbReference type="Proteomes" id="UP000615446"/>
    </source>
</evidence>
<sequence>MVINLDVVIITDSITLNVRRDNGFLRVALITNSSDFFLSMNFNYFSLCTLVYLSDENNEIQLLGEKRTYILRRENKIMIILTCCIDKNLLGDDEFGSTINITITDSTFNKRNFITKPLKIYLLQVFLRDIFIYCAFVLIAYVNVKRRNDRR</sequence>
<protein>
    <submittedName>
        <fullName evidence="2">Uncharacterized protein</fullName>
    </submittedName>
</protein>
<keyword evidence="1" id="KW-1133">Transmembrane helix</keyword>
<evidence type="ECO:0000313" key="2">
    <source>
        <dbReference type="EMBL" id="GES98127.1"/>
    </source>
</evidence>
<gene>
    <name evidence="2" type="ORF">RCL2_002469000</name>
</gene>
<organism evidence="2 3">
    <name type="scientific">Rhizophagus clarus</name>
    <dbReference type="NCBI Taxonomy" id="94130"/>
    <lineage>
        <taxon>Eukaryota</taxon>
        <taxon>Fungi</taxon>
        <taxon>Fungi incertae sedis</taxon>
        <taxon>Mucoromycota</taxon>
        <taxon>Glomeromycotina</taxon>
        <taxon>Glomeromycetes</taxon>
        <taxon>Glomerales</taxon>
        <taxon>Glomeraceae</taxon>
        <taxon>Rhizophagus</taxon>
    </lineage>
</organism>
<comment type="caution">
    <text evidence="2">The sequence shown here is derived from an EMBL/GenBank/DDBJ whole genome shotgun (WGS) entry which is preliminary data.</text>
</comment>
<feature type="transmembrane region" description="Helical" evidence="1">
    <location>
        <begin position="121"/>
        <end position="144"/>
    </location>
</feature>
<dbReference type="EMBL" id="BLAL01000262">
    <property type="protein sequence ID" value="GES98127.1"/>
    <property type="molecule type" value="Genomic_DNA"/>
</dbReference>
<reference evidence="2" key="1">
    <citation type="submission" date="2019-10" db="EMBL/GenBank/DDBJ databases">
        <title>Conservation and host-specific expression of non-tandemly repeated heterogenous ribosome RNA gene in arbuscular mycorrhizal fungi.</title>
        <authorList>
            <person name="Maeda T."/>
            <person name="Kobayashi Y."/>
            <person name="Nakagawa T."/>
            <person name="Ezawa T."/>
            <person name="Yamaguchi K."/>
            <person name="Bino T."/>
            <person name="Nishimoto Y."/>
            <person name="Shigenobu S."/>
            <person name="Kawaguchi M."/>
        </authorList>
    </citation>
    <scope>NUCLEOTIDE SEQUENCE</scope>
    <source>
        <strain evidence="2">HR1</strain>
    </source>
</reference>
<dbReference type="Proteomes" id="UP000615446">
    <property type="component" value="Unassembled WGS sequence"/>
</dbReference>